<reference evidence="3" key="1">
    <citation type="submission" date="2023-01" db="EMBL/GenBank/DDBJ databases">
        <title>The diversity of Class Acidimicrobiia in South China Sea sediment environments and the proposal of Iamia marina sp. nov., a novel species of the genus Iamia.</title>
        <authorList>
            <person name="He Y."/>
            <person name="Tian X."/>
        </authorList>
    </citation>
    <scope>NUCLEOTIDE SEQUENCE</scope>
    <source>
        <strain evidence="3">DSM 19957</strain>
    </source>
</reference>
<dbReference type="Pfam" id="PF10708">
    <property type="entry name" value="DUF2510"/>
    <property type="match status" value="1"/>
</dbReference>
<evidence type="ECO:0000259" key="2">
    <source>
        <dbReference type="Pfam" id="PF10708"/>
    </source>
</evidence>
<proteinExistence type="predicted"/>
<feature type="region of interest" description="Disordered" evidence="1">
    <location>
        <begin position="48"/>
        <end position="91"/>
    </location>
</feature>
<evidence type="ECO:0000313" key="3">
    <source>
        <dbReference type="EMBL" id="WCO67749.1"/>
    </source>
</evidence>
<sequence>MSTSSDLRAPGDRARPGAPTGPSGWAPDPWRRHHARFFDGHQWTEHVADGGVAGVDSAPVAELPRSRPVPPDAAPPDGAGPRVVDEDAPADDPGLDRALLLLDLVADPDGGRGLRTPDEALAGRVAAPPPSWPTRVGRRLVSAPLATPSRLLVADVAGATHLELRRPGLRTAATVDVTGPSGPVGTVAATSVRRGLRAAVVAGDGTEVGRLEQVGADAGILRVVGGDDDVALARLTPVWDVPGSRRHLPPGVVLVDRRPHEGGRRADPAHGDLLLGALLAPLLLLPPGAPVDR</sequence>
<dbReference type="Proteomes" id="UP001216390">
    <property type="component" value="Chromosome"/>
</dbReference>
<organism evidence="3 4">
    <name type="scientific">Iamia majanohamensis</name>
    <dbReference type="NCBI Taxonomy" id="467976"/>
    <lineage>
        <taxon>Bacteria</taxon>
        <taxon>Bacillati</taxon>
        <taxon>Actinomycetota</taxon>
        <taxon>Acidimicrobiia</taxon>
        <taxon>Acidimicrobiales</taxon>
        <taxon>Iamiaceae</taxon>
        <taxon>Iamia</taxon>
    </lineage>
</organism>
<protein>
    <submittedName>
        <fullName evidence="3">DUF2510 domain-containing protein</fullName>
    </submittedName>
</protein>
<keyword evidence="4" id="KW-1185">Reference proteome</keyword>
<accession>A0AAF0BWR4</accession>
<dbReference type="KEGG" id="ima:PO878_03300"/>
<feature type="domain" description="DUF2510" evidence="2">
    <location>
        <begin position="24"/>
        <end position="51"/>
    </location>
</feature>
<dbReference type="RefSeq" id="WP_272737270.1">
    <property type="nucleotide sequence ID" value="NZ_CP116942.1"/>
</dbReference>
<dbReference type="InterPro" id="IPR018929">
    <property type="entry name" value="DUF2510"/>
</dbReference>
<feature type="region of interest" description="Disordered" evidence="1">
    <location>
        <begin position="1"/>
        <end position="31"/>
    </location>
</feature>
<evidence type="ECO:0000256" key="1">
    <source>
        <dbReference type="SAM" id="MobiDB-lite"/>
    </source>
</evidence>
<dbReference type="AlphaFoldDB" id="A0AAF0BWR4"/>
<dbReference type="EMBL" id="CP116942">
    <property type="protein sequence ID" value="WCO67749.1"/>
    <property type="molecule type" value="Genomic_DNA"/>
</dbReference>
<evidence type="ECO:0000313" key="4">
    <source>
        <dbReference type="Proteomes" id="UP001216390"/>
    </source>
</evidence>
<gene>
    <name evidence="3" type="ORF">PO878_03300</name>
</gene>
<name>A0AAF0BWR4_9ACTN</name>